<comment type="similarity">
    <text evidence="1 10">Belongs to the GatB/GatE family. GatB subfamily.</text>
</comment>
<evidence type="ECO:0000256" key="3">
    <source>
        <dbReference type="ARBA" id="ARBA00022598"/>
    </source>
</evidence>
<evidence type="ECO:0000256" key="9">
    <source>
        <dbReference type="ARBA" id="ARBA00047913"/>
    </source>
</evidence>
<dbReference type="NCBIfam" id="TIGR00133">
    <property type="entry name" value="gatB"/>
    <property type="match status" value="1"/>
</dbReference>
<dbReference type="PANTHER" id="PTHR11659">
    <property type="entry name" value="GLUTAMYL-TRNA GLN AMIDOTRANSFERASE SUBUNIT B MITOCHONDRIAL AND PROKARYOTIC PET112-RELATED"/>
    <property type="match status" value="1"/>
</dbReference>
<evidence type="ECO:0000313" key="13">
    <source>
        <dbReference type="Proteomes" id="UP000177810"/>
    </source>
</evidence>
<comment type="caution">
    <text evidence="12">The sequence shown here is derived from an EMBL/GenBank/DDBJ whole genome shotgun (WGS) entry which is preliminary data.</text>
</comment>
<dbReference type="HAMAP" id="MF_00121">
    <property type="entry name" value="GatB"/>
    <property type="match status" value="1"/>
</dbReference>
<dbReference type="Gene3D" id="1.10.10.410">
    <property type="match status" value="1"/>
</dbReference>
<dbReference type="GO" id="GO:0050567">
    <property type="term" value="F:glutaminyl-tRNA synthase (glutamine-hydrolyzing) activity"/>
    <property type="evidence" value="ECO:0007669"/>
    <property type="project" value="UniProtKB-UniRule"/>
</dbReference>
<dbReference type="SMART" id="SM00845">
    <property type="entry name" value="GatB_Yqey"/>
    <property type="match status" value="1"/>
</dbReference>
<keyword evidence="4 10" id="KW-0547">Nucleotide-binding</keyword>
<dbReference type="InterPro" id="IPR018027">
    <property type="entry name" value="Asn/Gln_amidotransferase"/>
</dbReference>
<gene>
    <name evidence="10" type="primary">gatB</name>
    <name evidence="12" type="ORF">A2V69_00400</name>
</gene>
<dbReference type="GO" id="GO:0005524">
    <property type="term" value="F:ATP binding"/>
    <property type="evidence" value="ECO:0007669"/>
    <property type="project" value="UniProtKB-KW"/>
</dbReference>
<dbReference type="FunFam" id="1.10.10.410:FF:000001">
    <property type="entry name" value="Aspartyl/glutamyl-tRNA(Asn/Gln) amidotransferase subunit B"/>
    <property type="match status" value="1"/>
</dbReference>
<evidence type="ECO:0000259" key="11">
    <source>
        <dbReference type="SMART" id="SM00845"/>
    </source>
</evidence>
<dbReference type="AlphaFoldDB" id="A0A1G2F1D6"/>
<proteinExistence type="inferred from homology"/>
<dbReference type="InterPro" id="IPR017959">
    <property type="entry name" value="Asn/Gln-tRNA_amidoTrfase_suB/E"/>
</dbReference>
<dbReference type="Pfam" id="PF02637">
    <property type="entry name" value="GatB_Yqey"/>
    <property type="match status" value="1"/>
</dbReference>
<evidence type="ECO:0000256" key="8">
    <source>
        <dbReference type="ARBA" id="ARBA00047380"/>
    </source>
</evidence>
<organism evidence="12 13">
    <name type="scientific">Candidatus Portnoybacteria bacterium RBG_13_40_8</name>
    <dbReference type="NCBI Taxonomy" id="1801990"/>
    <lineage>
        <taxon>Bacteria</taxon>
        <taxon>Candidatus Portnoyibacteriota</taxon>
    </lineage>
</organism>
<reference evidence="12 13" key="1">
    <citation type="journal article" date="2016" name="Nat. Commun.">
        <title>Thousands of microbial genomes shed light on interconnected biogeochemical processes in an aquifer system.</title>
        <authorList>
            <person name="Anantharaman K."/>
            <person name="Brown C.T."/>
            <person name="Hug L.A."/>
            <person name="Sharon I."/>
            <person name="Castelle C.J."/>
            <person name="Probst A.J."/>
            <person name="Thomas B.C."/>
            <person name="Singh A."/>
            <person name="Wilkins M.J."/>
            <person name="Karaoz U."/>
            <person name="Brodie E.L."/>
            <person name="Williams K.H."/>
            <person name="Hubbard S.S."/>
            <person name="Banfield J.F."/>
        </authorList>
    </citation>
    <scope>NUCLEOTIDE SEQUENCE [LARGE SCALE GENOMIC DNA]</scope>
</reference>
<dbReference type="InterPro" id="IPR004413">
    <property type="entry name" value="GatB"/>
</dbReference>
<dbReference type="Pfam" id="PF02934">
    <property type="entry name" value="GatB_N"/>
    <property type="match status" value="1"/>
</dbReference>
<dbReference type="InterPro" id="IPR017958">
    <property type="entry name" value="Gln-tRNA_amidoTrfase_suB_CS"/>
</dbReference>
<dbReference type="PROSITE" id="PS01234">
    <property type="entry name" value="GATB"/>
    <property type="match status" value="1"/>
</dbReference>
<evidence type="ECO:0000256" key="4">
    <source>
        <dbReference type="ARBA" id="ARBA00022741"/>
    </source>
</evidence>
<dbReference type="STRING" id="1801990.A2V69_00400"/>
<dbReference type="EC" id="6.3.5.-" evidence="10"/>
<evidence type="ECO:0000256" key="6">
    <source>
        <dbReference type="ARBA" id="ARBA00022917"/>
    </source>
</evidence>
<comment type="catalytic activity">
    <reaction evidence="9 10">
        <text>L-glutamyl-tRNA(Gln) + L-glutamine + ATP + H2O = L-glutaminyl-tRNA(Gln) + L-glutamate + ADP + phosphate + H(+)</text>
        <dbReference type="Rhea" id="RHEA:17521"/>
        <dbReference type="Rhea" id="RHEA-COMP:9681"/>
        <dbReference type="Rhea" id="RHEA-COMP:9684"/>
        <dbReference type="ChEBI" id="CHEBI:15377"/>
        <dbReference type="ChEBI" id="CHEBI:15378"/>
        <dbReference type="ChEBI" id="CHEBI:29985"/>
        <dbReference type="ChEBI" id="CHEBI:30616"/>
        <dbReference type="ChEBI" id="CHEBI:43474"/>
        <dbReference type="ChEBI" id="CHEBI:58359"/>
        <dbReference type="ChEBI" id="CHEBI:78520"/>
        <dbReference type="ChEBI" id="CHEBI:78521"/>
        <dbReference type="ChEBI" id="CHEBI:456216"/>
    </reaction>
</comment>
<evidence type="ECO:0000256" key="7">
    <source>
        <dbReference type="ARBA" id="ARBA00024799"/>
    </source>
</evidence>
<dbReference type="NCBIfam" id="NF004014">
    <property type="entry name" value="PRK05477.1-4"/>
    <property type="match status" value="1"/>
</dbReference>
<evidence type="ECO:0000256" key="2">
    <source>
        <dbReference type="ARBA" id="ARBA00011123"/>
    </source>
</evidence>
<dbReference type="SUPFAM" id="SSF89095">
    <property type="entry name" value="GatB/YqeY motif"/>
    <property type="match status" value="2"/>
</dbReference>
<keyword evidence="6 10" id="KW-0648">Protein biosynthesis</keyword>
<dbReference type="NCBIfam" id="NF004012">
    <property type="entry name" value="PRK05477.1-2"/>
    <property type="match status" value="1"/>
</dbReference>
<dbReference type="InterPro" id="IPR003789">
    <property type="entry name" value="Asn/Gln_tRNA_amidoTrase-B-like"/>
</dbReference>
<sequence>MKRQSTIGLEIHVELKTRTKMFCDCLSEPLKKEPNINICPVCTAQPGSLPVINKEAIESVIKVGLAVNCRIAEKSWFERKNYFYPDLPKGYQISQYEAPLCRDGYLEIDGKKIRIRRVHLEEDTGKLLHDQDDKYSLVDFNRAGVPLMELVTEPDVTSAVEARKFSQELQLIFKYLGISDADMEKGQMRVEANISLDMGTKVEIKNLNSFRSVERAIDYEIDRQKEILESKGQIAHETRGWNDNKQQTFSQRVKEEAEDYRYFPEPDLPPLTFSAEEIEKLGNAISELPNARKERFKREYKIPDLTIENLVIFKNLGDFFERTVSELKAWLKSGKIKTDLDKLIKLSANYILTEFPKYIYEGETKITPENFAELIYLTFIGEISSSGAQEVLREMFLSGKDPSQIIESKNLKQVSNEEELEIAVETIIKNNPQAIEDYKKGKETALQFLVGQAMRESKSKANPQILAKLIKKLIK</sequence>
<dbReference type="InterPro" id="IPR014746">
    <property type="entry name" value="Gln_synth/guanido_kin_cat_dom"/>
</dbReference>
<feature type="domain" description="Asn/Gln amidotransferase" evidence="11">
    <location>
        <begin position="318"/>
        <end position="474"/>
    </location>
</feature>
<name>A0A1G2F1D6_9BACT</name>
<dbReference type="GO" id="GO:0006412">
    <property type="term" value="P:translation"/>
    <property type="evidence" value="ECO:0007669"/>
    <property type="project" value="UniProtKB-UniRule"/>
</dbReference>
<keyword evidence="5 10" id="KW-0067">ATP-binding</keyword>
<dbReference type="InterPro" id="IPR006075">
    <property type="entry name" value="Asn/Gln-tRNA_Trfase_suB/E_cat"/>
</dbReference>
<comment type="subunit">
    <text evidence="2 10">Heterotrimer of A, B and C subunits.</text>
</comment>
<dbReference type="GO" id="GO:0050566">
    <property type="term" value="F:asparaginyl-tRNA synthase (glutamine-hydrolyzing) activity"/>
    <property type="evidence" value="ECO:0007669"/>
    <property type="project" value="RHEA"/>
</dbReference>
<dbReference type="EMBL" id="MHMT01000030">
    <property type="protein sequence ID" value="OGZ31865.1"/>
    <property type="molecule type" value="Genomic_DNA"/>
</dbReference>
<comment type="function">
    <text evidence="7 10">Allows the formation of correctly charged Asn-tRNA(Asn) or Gln-tRNA(Gln) through the transamidation of misacylated Asp-tRNA(Asn) or Glu-tRNA(Gln) in organisms which lack either or both of asparaginyl-tRNA or glutaminyl-tRNA synthetases. The reaction takes place in the presence of glutamine and ATP through an activated phospho-Asp-tRNA(Asn) or phospho-Glu-tRNA(Gln).</text>
</comment>
<evidence type="ECO:0000256" key="1">
    <source>
        <dbReference type="ARBA" id="ARBA00005306"/>
    </source>
</evidence>
<evidence type="ECO:0000313" key="12">
    <source>
        <dbReference type="EMBL" id="OGZ31865.1"/>
    </source>
</evidence>
<dbReference type="Proteomes" id="UP000177810">
    <property type="component" value="Unassembled WGS sequence"/>
</dbReference>
<dbReference type="SUPFAM" id="SSF55931">
    <property type="entry name" value="Glutamine synthetase/guanido kinase"/>
    <property type="match status" value="1"/>
</dbReference>
<evidence type="ECO:0000256" key="5">
    <source>
        <dbReference type="ARBA" id="ARBA00022840"/>
    </source>
</evidence>
<protein>
    <recommendedName>
        <fullName evidence="10">Aspartyl/glutamyl-tRNA(Asn/Gln) amidotransferase subunit B</fullName>
        <shortName evidence="10">Asp/Glu-ADT subunit B</shortName>
        <ecNumber evidence="10">6.3.5.-</ecNumber>
    </recommendedName>
</protein>
<keyword evidence="3 10" id="KW-0436">Ligase</keyword>
<accession>A0A1G2F1D6</accession>
<evidence type="ECO:0000256" key="10">
    <source>
        <dbReference type="HAMAP-Rule" id="MF_00121"/>
    </source>
</evidence>
<comment type="catalytic activity">
    <reaction evidence="8 10">
        <text>L-aspartyl-tRNA(Asn) + L-glutamine + ATP + H2O = L-asparaginyl-tRNA(Asn) + L-glutamate + ADP + phosphate + 2 H(+)</text>
        <dbReference type="Rhea" id="RHEA:14513"/>
        <dbReference type="Rhea" id="RHEA-COMP:9674"/>
        <dbReference type="Rhea" id="RHEA-COMP:9677"/>
        <dbReference type="ChEBI" id="CHEBI:15377"/>
        <dbReference type="ChEBI" id="CHEBI:15378"/>
        <dbReference type="ChEBI" id="CHEBI:29985"/>
        <dbReference type="ChEBI" id="CHEBI:30616"/>
        <dbReference type="ChEBI" id="CHEBI:43474"/>
        <dbReference type="ChEBI" id="CHEBI:58359"/>
        <dbReference type="ChEBI" id="CHEBI:78515"/>
        <dbReference type="ChEBI" id="CHEBI:78516"/>
        <dbReference type="ChEBI" id="CHEBI:456216"/>
    </reaction>
</comment>
<dbReference type="InterPro" id="IPR023168">
    <property type="entry name" value="GatB_Yqey_C_2"/>
</dbReference>